<dbReference type="AlphaFoldDB" id="A0A1E1KEK9"/>
<dbReference type="OrthoDB" id="2150604at2759"/>
<dbReference type="Gene3D" id="3.40.50.12780">
    <property type="entry name" value="N-terminal domain of ligase-like"/>
    <property type="match status" value="1"/>
</dbReference>
<dbReference type="InterPro" id="IPR000873">
    <property type="entry name" value="AMP-dep_synth/lig_dom"/>
</dbReference>
<dbReference type="Proteomes" id="UP000178912">
    <property type="component" value="Unassembled WGS sequence"/>
</dbReference>
<accession>A0A1E1KEK9</accession>
<evidence type="ECO:0000313" key="3">
    <source>
        <dbReference type="EMBL" id="CZS96493.1"/>
    </source>
</evidence>
<dbReference type="SUPFAM" id="SSF56801">
    <property type="entry name" value="Acetyl-CoA synthetase-like"/>
    <property type="match status" value="1"/>
</dbReference>
<dbReference type="Pfam" id="PF00501">
    <property type="entry name" value="AMP-binding"/>
    <property type="match status" value="1"/>
</dbReference>
<keyword evidence="3" id="KW-0436">Ligase</keyword>
<feature type="domain" description="AMP-dependent synthetase/ligase" evidence="1">
    <location>
        <begin position="16"/>
        <end position="384"/>
    </location>
</feature>
<dbReference type="InterPro" id="IPR025110">
    <property type="entry name" value="AMP-bd_C"/>
</dbReference>
<dbReference type="PANTHER" id="PTHR24096">
    <property type="entry name" value="LONG-CHAIN-FATTY-ACID--COA LIGASE"/>
    <property type="match status" value="1"/>
</dbReference>
<evidence type="ECO:0000259" key="2">
    <source>
        <dbReference type="Pfam" id="PF13193"/>
    </source>
</evidence>
<dbReference type="InterPro" id="IPR045851">
    <property type="entry name" value="AMP-bd_C_sf"/>
</dbReference>
<dbReference type="EMBL" id="FJUX01000027">
    <property type="protein sequence ID" value="CZS96493.1"/>
    <property type="molecule type" value="Genomic_DNA"/>
</dbReference>
<gene>
    <name evidence="3" type="ORF">RAG0_05788</name>
</gene>
<dbReference type="GO" id="GO:0019748">
    <property type="term" value="P:secondary metabolic process"/>
    <property type="evidence" value="ECO:0007669"/>
    <property type="project" value="TreeGrafter"/>
</dbReference>
<evidence type="ECO:0000259" key="1">
    <source>
        <dbReference type="Pfam" id="PF00501"/>
    </source>
</evidence>
<reference evidence="4" key="1">
    <citation type="submission" date="2016-03" db="EMBL/GenBank/DDBJ databases">
        <authorList>
            <person name="Guldener U."/>
        </authorList>
    </citation>
    <scope>NUCLEOTIDE SEQUENCE [LARGE SCALE GENOMIC DNA]</scope>
    <source>
        <strain evidence="4">04CH-RAC-A.6.1</strain>
    </source>
</reference>
<feature type="domain" description="AMP-binding enzyme C-terminal" evidence="2">
    <location>
        <begin position="434"/>
        <end position="510"/>
    </location>
</feature>
<sequence length="612" mass="66950">MDLVSWTFANPPLDEDKPLYIDPSNLTRSLSFAQTHTLVRKLIAGFNAHAIGTDGCVCVVSLNDINYTPIYLSIIGSGLRFTGANPGYTARELAHHLRITGAQHILTSLKSLSVSLRAAEECSIPISRIFILNFESEDIPSAQQSWEKLLCHGEMDWTQDSSEDIEAAYVSTSGTSGLPKAAVISHGYLVSQGNIVEDLVRAQVKAQNGGGGRVDNDMRSLIALPPFHVFTIPLQHAVPLRTGCPAYIMPRFEENPFVNTIKKVGITHTIVVPPIMMTLAKHDKGELDSLKRVFVGGSCASDGMQSKLYGVLSEEARVVQVYGMTETGWATYWSKGDKDGSGSVGQAVNGSRLRAVDASGTIVQKDGSTGEIQIHTAHAMKGYLNNTFATIEARTADGWIRTGDIGYAQNGNWYVIDRTKDLIKVRGWQVSPAEIEAALLEYPGIQDAGVIASPAADGCGEVPLAFVVKNPDAKIDEISVKDFLGTRLARYKNVAEVVFIDLIPRNPTGKILRRILRDVRAEKSKTKDQVAAVEYKSALRDLVAYQRSIMSACEETTTVKGKTEEIVTELIVEDSVSKKRKRNCCPATKFRHWRKLRCISRTQDTVVIGSNP</sequence>
<keyword evidence="4" id="KW-1185">Reference proteome</keyword>
<proteinExistence type="predicted"/>
<dbReference type="InterPro" id="IPR042099">
    <property type="entry name" value="ANL_N_sf"/>
</dbReference>
<dbReference type="PANTHER" id="PTHR24096:SF265">
    <property type="entry name" value="ENZYME, PUTATIVE (AFU_ORTHOLOGUE AFUA_5G14270)-RELATED"/>
    <property type="match status" value="1"/>
</dbReference>
<dbReference type="Pfam" id="PF13193">
    <property type="entry name" value="AMP-binding_C"/>
    <property type="match status" value="1"/>
</dbReference>
<dbReference type="GO" id="GO:0016405">
    <property type="term" value="F:CoA-ligase activity"/>
    <property type="evidence" value="ECO:0007669"/>
    <property type="project" value="TreeGrafter"/>
</dbReference>
<name>A0A1E1KEK9_9HELO</name>
<evidence type="ECO:0000313" key="4">
    <source>
        <dbReference type="Proteomes" id="UP000178912"/>
    </source>
</evidence>
<organism evidence="3 4">
    <name type="scientific">Rhynchosporium agropyri</name>
    <dbReference type="NCBI Taxonomy" id="914238"/>
    <lineage>
        <taxon>Eukaryota</taxon>
        <taxon>Fungi</taxon>
        <taxon>Dikarya</taxon>
        <taxon>Ascomycota</taxon>
        <taxon>Pezizomycotina</taxon>
        <taxon>Leotiomycetes</taxon>
        <taxon>Helotiales</taxon>
        <taxon>Ploettnerulaceae</taxon>
        <taxon>Rhynchosporium</taxon>
    </lineage>
</organism>
<dbReference type="Gene3D" id="3.30.300.30">
    <property type="match status" value="1"/>
</dbReference>
<protein>
    <submittedName>
        <fullName evidence="3">Related to 4-coumarate--CoA ligase</fullName>
    </submittedName>
</protein>